<organism evidence="2 3">
    <name type="scientific">Novosphingobium anseongense</name>
    <dbReference type="NCBI Taxonomy" id="3133436"/>
    <lineage>
        <taxon>Bacteria</taxon>
        <taxon>Pseudomonadati</taxon>
        <taxon>Pseudomonadota</taxon>
        <taxon>Alphaproteobacteria</taxon>
        <taxon>Sphingomonadales</taxon>
        <taxon>Sphingomonadaceae</taxon>
        <taxon>Novosphingobium</taxon>
    </lineage>
</organism>
<keyword evidence="1" id="KW-0472">Membrane</keyword>
<name>A0ABU8RZH9_9SPHN</name>
<sequence>MTSNDTLILSLSADLVPVRRRSLLREAALLVSLVLAEFGVLLALGLIRPDMPQVIGSGFMVWKLGSLVVLAAACGAIALRSFAPMGWPRRGLTGAFALVAAALIAGLFLVRMPEDAGALFDRLMPEHGLICATAIVVLSLPLMALLGAMMRRAAPIHPKRSALASGLAAASCGALIFASCCPMNDPLYIAVWYLVGCGAVTAAARWLLPRRFRL</sequence>
<evidence type="ECO:0000313" key="3">
    <source>
        <dbReference type="Proteomes" id="UP001361239"/>
    </source>
</evidence>
<dbReference type="Proteomes" id="UP001361239">
    <property type="component" value="Unassembled WGS sequence"/>
</dbReference>
<keyword evidence="1" id="KW-0812">Transmembrane</keyword>
<reference evidence="2 3" key="1">
    <citation type="submission" date="2024-03" db="EMBL/GenBank/DDBJ databases">
        <authorList>
            <person name="Jo J.-H."/>
        </authorList>
    </citation>
    <scope>NUCLEOTIDE SEQUENCE [LARGE SCALE GENOMIC DNA]</scope>
    <source>
        <strain evidence="2 3">PS1R-30</strain>
    </source>
</reference>
<feature type="transmembrane region" description="Helical" evidence="1">
    <location>
        <begin position="59"/>
        <end position="79"/>
    </location>
</feature>
<feature type="transmembrane region" description="Helical" evidence="1">
    <location>
        <begin position="91"/>
        <end position="112"/>
    </location>
</feature>
<feature type="transmembrane region" description="Helical" evidence="1">
    <location>
        <begin position="127"/>
        <end position="149"/>
    </location>
</feature>
<evidence type="ECO:0000313" key="2">
    <source>
        <dbReference type="EMBL" id="MEJ5978491.1"/>
    </source>
</evidence>
<proteinExistence type="predicted"/>
<keyword evidence="3" id="KW-1185">Reference proteome</keyword>
<protein>
    <submittedName>
        <fullName evidence="2">DUF1109 domain-containing protein</fullName>
    </submittedName>
</protein>
<accession>A0ABU8RZH9</accession>
<keyword evidence="1" id="KW-1133">Transmembrane helix</keyword>
<dbReference type="EMBL" id="JBBHJZ010000003">
    <property type="protein sequence ID" value="MEJ5978491.1"/>
    <property type="molecule type" value="Genomic_DNA"/>
</dbReference>
<evidence type="ECO:0000256" key="1">
    <source>
        <dbReference type="SAM" id="Phobius"/>
    </source>
</evidence>
<dbReference type="RefSeq" id="WP_339588410.1">
    <property type="nucleotide sequence ID" value="NZ_JBBHJZ010000003.1"/>
</dbReference>
<gene>
    <name evidence="2" type="ORF">WG901_17695</name>
</gene>
<comment type="caution">
    <text evidence="2">The sequence shown here is derived from an EMBL/GenBank/DDBJ whole genome shotgun (WGS) entry which is preliminary data.</text>
</comment>
<feature type="transmembrane region" description="Helical" evidence="1">
    <location>
        <begin position="27"/>
        <end position="47"/>
    </location>
</feature>
<feature type="transmembrane region" description="Helical" evidence="1">
    <location>
        <begin position="190"/>
        <end position="208"/>
    </location>
</feature>
<dbReference type="Pfam" id="PF06532">
    <property type="entry name" value="NrsF"/>
    <property type="match status" value="1"/>
</dbReference>
<feature type="transmembrane region" description="Helical" evidence="1">
    <location>
        <begin position="161"/>
        <end position="178"/>
    </location>
</feature>
<dbReference type="InterPro" id="IPR009495">
    <property type="entry name" value="NrsF"/>
</dbReference>